<dbReference type="AlphaFoldDB" id="A0AAD1ZW51"/>
<evidence type="ECO:0000313" key="3">
    <source>
        <dbReference type="Proteomes" id="UP000834106"/>
    </source>
</evidence>
<dbReference type="Proteomes" id="UP000834106">
    <property type="component" value="Chromosome 15"/>
</dbReference>
<proteinExistence type="inferred from homology"/>
<dbReference type="EMBL" id="OU503050">
    <property type="protein sequence ID" value="CAI9776777.1"/>
    <property type="molecule type" value="Genomic_DNA"/>
</dbReference>
<evidence type="ECO:0000256" key="1">
    <source>
        <dbReference type="ARBA" id="ARBA00009431"/>
    </source>
</evidence>
<dbReference type="InterPro" id="IPR001563">
    <property type="entry name" value="Peptidase_S10"/>
</dbReference>
<dbReference type="SUPFAM" id="SSF53474">
    <property type="entry name" value="alpha/beta-Hydrolases"/>
    <property type="match status" value="1"/>
</dbReference>
<comment type="similarity">
    <text evidence="1">Belongs to the peptidase S10 family.</text>
</comment>
<gene>
    <name evidence="2" type="ORF">FPE_LOCUS24207</name>
</gene>
<sequence>MIISTFSRKLDQKEWARMRRGVSNEYPLILEGYCKALCGWRGVNLGGVAIGNGLTDPGIQVATPAINAYDIGLINEKQKTLLEKLQSDAVGLTRNGNWSEAASARTSLEHSGKHVWFSHFI</sequence>
<dbReference type="InterPro" id="IPR029058">
    <property type="entry name" value="AB_hydrolase_fold"/>
</dbReference>
<name>A0AAD1ZW51_9LAMI</name>
<protein>
    <submittedName>
        <fullName evidence="2">Uncharacterized protein</fullName>
    </submittedName>
</protein>
<dbReference type="GO" id="GO:0004185">
    <property type="term" value="F:serine-type carboxypeptidase activity"/>
    <property type="evidence" value="ECO:0007669"/>
    <property type="project" value="InterPro"/>
</dbReference>
<organism evidence="2 3">
    <name type="scientific">Fraxinus pennsylvanica</name>
    <dbReference type="NCBI Taxonomy" id="56036"/>
    <lineage>
        <taxon>Eukaryota</taxon>
        <taxon>Viridiplantae</taxon>
        <taxon>Streptophyta</taxon>
        <taxon>Embryophyta</taxon>
        <taxon>Tracheophyta</taxon>
        <taxon>Spermatophyta</taxon>
        <taxon>Magnoliopsida</taxon>
        <taxon>eudicotyledons</taxon>
        <taxon>Gunneridae</taxon>
        <taxon>Pentapetalae</taxon>
        <taxon>asterids</taxon>
        <taxon>lamiids</taxon>
        <taxon>Lamiales</taxon>
        <taxon>Oleaceae</taxon>
        <taxon>Oleeae</taxon>
        <taxon>Fraxinus</taxon>
    </lineage>
</organism>
<evidence type="ECO:0000313" key="2">
    <source>
        <dbReference type="EMBL" id="CAI9776777.1"/>
    </source>
</evidence>
<dbReference type="Pfam" id="PF00450">
    <property type="entry name" value="Peptidase_S10"/>
    <property type="match status" value="1"/>
</dbReference>
<accession>A0AAD1ZW51</accession>
<dbReference type="Gene3D" id="3.40.50.1820">
    <property type="entry name" value="alpha/beta hydrolase"/>
    <property type="match status" value="1"/>
</dbReference>
<keyword evidence="3" id="KW-1185">Reference proteome</keyword>
<reference evidence="2" key="1">
    <citation type="submission" date="2023-05" db="EMBL/GenBank/DDBJ databases">
        <authorList>
            <person name="Huff M."/>
        </authorList>
    </citation>
    <scope>NUCLEOTIDE SEQUENCE</scope>
</reference>
<dbReference type="GO" id="GO:0006508">
    <property type="term" value="P:proteolysis"/>
    <property type="evidence" value="ECO:0007669"/>
    <property type="project" value="InterPro"/>
</dbReference>